<organism evidence="6 7">
    <name type="scientific">Pelagirhabdus alkalitolerans</name>
    <dbReference type="NCBI Taxonomy" id="1612202"/>
    <lineage>
        <taxon>Bacteria</taxon>
        <taxon>Bacillati</taxon>
        <taxon>Bacillota</taxon>
        <taxon>Bacilli</taxon>
        <taxon>Bacillales</taxon>
        <taxon>Bacillaceae</taxon>
        <taxon>Pelagirhabdus</taxon>
    </lineage>
</organism>
<dbReference type="GO" id="GO:0009432">
    <property type="term" value="P:SOS response"/>
    <property type="evidence" value="ECO:0007669"/>
    <property type="project" value="TreeGrafter"/>
</dbReference>
<accession>A0A1G6GGT7</accession>
<dbReference type="InterPro" id="IPR005479">
    <property type="entry name" value="CPAse_ATP-bd"/>
</dbReference>
<evidence type="ECO:0000259" key="4">
    <source>
        <dbReference type="PROSITE" id="PS50975"/>
    </source>
</evidence>
<proteinExistence type="predicted"/>
<gene>
    <name evidence="6" type="ORF">SAMN05421734_10169</name>
</gene>
<keyword evidence="1" id="KW-0547">Nucleotide-binding</keyword>
<sequence>MLLNMNEKWLDHLINAVPSEGMDKYFSIYAIALEGWRRGLELTIYRDDKNDNKFKVRYSLSDGKKTYHFDGSGSDLISSEAYHICDDKFLTKERLKQSGLPVTEGKKFSVMSKTSDIINYAKTLGFPLVLKPTDGKGGSGVFSNIKNMDEFKSSLNILREQMNFKNIMVESYATGEEHRVFVVGDQVEGVMKRVAANVVGDGDSTIRELINQKNKIRLKNPHLRNKVIKADQIVERNLNKLGLNLESVPLKNEFIQLRLTSNLSTGGDSVEIKENVSEELHNIAIKATKAIPGLFMSGMDIIVDEETSGYYILEANTKPGLGGHMFPAYGVPKDLAKSIVDYHFPATKGKDRSLLYFDFDGAVDLLKRRTAKKVVLSHPSKHFSENKQFSVEGELNEISLKLSLGQVANEYNINGYLNMTETRPILHVNGENVKDIKKFVDRLKKNNPNIKLNEESIKTIEPIEIGFKILTNDQSQNSKKIEKEIAHIERERAYYEQKYVQVLQSRSWKLTKIIRSPLDIIKMKFNQLFKK</sequence>
<dbReference type="STRING" id="1612202.SAMN05421734_10169"/>
<keyword evidence="3" id="KW-0175">Coiled coil</keyword>
<dbReference type="InterPro" id="IPR001792">
    <property type="entry name" value="Acylphosphatase-like_dom"/>
</dbReference>
<reference evidence="7" key="1">
    <citation type="submission" date="2016-09" db="EMBL/GenBank/DDBJ databases">
        <authorList>
            <person name="Varghese N."/>
            <person name="Submissions S."/>
        </authorList>
    </citation>
    <scope>NUCLEOTIDE SEQUENCE [LARGE SCALE GENOMIC DNA]</scope>
    <source>
        <strain evidence="7">S5</strain>
    </source>
</reference>
<dbReference type="SUPFAM" id="SSF56059">
    <property type="entry name" value="Glutathione synthetase ATP-binding domain-like"/>
    <property type="match status" value="1"/>
</dbReference>
<dbReference type="Pfam" id="PF08443">
    <property type="entry name" value="RimK"/>
    <property type="match status" value="2"/>
</dbReference>
<dbReference type="InterPro" id="IPR011761">
    <property type="entry name" value="ATP-grasp"/>
</dbReference>
<keyword evidence="7" id="KW-1185">Reference proteome</keyword>
<dbReference type="PROSITE" id="PS50975">
    <property type="entry name" value="ATP_GRASP"/>
    <property type="match status" value="1"/>
</dbReference>
<evidence type="ECO:0000256" key="2">
    <source>
        <dbReference type="PROSITE-ProRule" id="PRU00520"/>
    </source>
</evidence>
<evidence type="ECO:0000313" key="7">
    <source>
        <dbReference type="Proteomes" id="UP000242949"/>
    </source>
</evidence>
<protein>
    <submittedName>
        <fullName evidence="6">D-alanine-D-alanine ligase</fullName>
    </submittedName>
</protein>
<comment type="caution">
    <text evidence="2">Lacks conserved residue(s) required for the propagation of feature annotation.</text>
</comment>
<evidence type="ECO:0000313" key="6">
    <source>
        <dbReference type="EMBL" id="SDB81252.1"/>
    </source>
</evidence>
<keyword evidence="6" id="KW-0436">Ligase</keyword>
<dbReference type="Proteomes" id="UP000242949">
    <property type="component" value="Unassembled WGS sequence"/>
</dbReference>
<dbReference type="InterPro" id="IPR013651">
    <property type="entry name" value="ATP-grasp_RimK-type"/>
</dbReference>
<dbReference type="GO" id="GO:0046872">
    <property type="term" value="F:metal ion binding"/>
    <property type="evidence" value="ECO:0007669"/>
    <property type="project" value="InterPro"/>
</dbReference>
<evidence type="ECO:0000256" key="3">
    <source>
        <dbReference type="SAM" id="Coils"/>
    </source>
</evidence>
<evidence type="ECO:0000256" key="1">
    <source>
        <dbReference type="PROSITE-ProRule" id="PRU00409"/>
    </source>
</evidence>
<evidence type="ECO:0000259" key="5">
    <source>
        <dbReference type="PROSITE" id="PS51160"/>
    </source>
</evidence>
<dbReference type="Gene3D" id="3.30.470.20">
    <property type="entry name" value="ATP-grasp fold, B domain"/>
    <property type="match status" value="2"/>
</dbReference>
<dbReference type="GO" id="GO:0005524">
    <property type="term" value="F:ATP binding"/>
    <property type="evidence" value="ECO:0007669"/>
    <property type="project" value="UniProtKB-UniRule"/>
</dbReference>
<dbReference type="PANTHER" id="PTHR21621:SF0">
    <property type="entry name" value="BETA-CITRYLGLUTAMATE SYNTHASE B-RELATED"/>
    <property type="match status" value="1"/>
</dbReference>
<name>A0A1G6GGT7_9BACI</name>
<dbReference type="EMBL" id="FMYI01000001">
    <property type="protein sequence ID" value="SDB81252.1"/>
    <property type="molecule type" value="Genomic_DNA"/>
</dbReference>
<feature type="coiled-coil region" evidence="3">
    <location>
        <begin position="471"/>
        <end position="498"/>
    </location>
</feature>
<dbReference type="PROSITE" id="PS51160">
    <property type="entry name" value="ACYLPHOSPHATASE_3"/>
    <property type="match status" value="1"/>
</dbReference>
<feature type="domain" description="Acylphosphatase-like" evidence="5">
    <location>
        <begin position="386"/>
        <end position="471"/>
    </location>
</feature>
<dbReference type="GO" id="GO:0018169">
    <property type="term" value="F:ribosomal S6-glutamic acid ligase activity"/>
    <property type="evidence" value="ECO:0007669"/>
    <property type="project" value="TreeGrafter"/>
</dbReference>
<dbReference type="AlphaFoldDB" id="A0A1G6GGT7"/>
<feature type="domain" description="ATP-grasp" evidence="4">
    <location>
        <begin position="92"/>
        <end position="344"/>
    </location>
</feature>
<keyword evidence="1" id="KW-0067">ATP-binding</keyword>
<dbReference type="PANTHER" id="PTHR21621">
    <property type="entry name" value="RIBOSOMAL PROTEIN S6 MODIFICATION PROTEIN"/>
    <property type="match status" value="1"/>
</dbReference>
<dbReference type="GO" id="GO:0005737">
    <property type="term" value="C:cytoplasm"/>
    <property type="evidence" value="ECO:0007669"/>
    <property type="project" value="TreeGrafter"/>
</dbReference>
<dbReference type="PROSITE" id="PS00866">
    <property type="entry name" value="CPSASE_1"/>
    <property type="match status" value="1"/>
</dbReference>